<organism evidence="1 2">
    <name type="scientific">Marseilla massiliensis</name>
    <dbReference type="NCBI Taxonomy" id="1841864"/>
    <lineage>
        <taxon>Bacteria</taxon>
        <taxon>Pseudomonadati</taxon>
        <taxon>Bacteroidota</taxon>
        <taxon>Bacteroidia</taxon>
        <taxon>Bacteroidales</taxon>
        <taxon>Prevotellaceae</taxon>
        <taxon>Marseilla</taxon>
    </lineage>
</organism>
<protein>
    <submittedName>
        <fullName evidence="1">Uncharacterized protein</fullName>
    </submittedName>
</protein>
<sequence>MYSNIIQIGTEVIGKEDFINALTLYEGGYGFFDYCSEVLEAYRKIVIEDFCSCILPEGMFTPIDENSLRYNGGIGKWTEEWVARIHGKAVKVSSENVFKFVGEAYWLKREIENPLDTNIRFFIDGEPMLSAGFMSWVSGLEEGTVLFFGGVIRYHF</sequence>
<keyword evidence="2" id="KW-1185">Reference proteome</keyword>
<evidence type="ECO:0000313" key="1">
    <source>
        <dbReference type="EMBL" id="MBM6662877.1"/>
    </source>
</evidence>
<evidence type="ECO:0000313" key="2">
    <source>
        <dbReference type="Proteomes" id="UP000764045"/>
    </source>
</evidence>
<dbReference type="EMBL" id="JACJJL010000032">
    <property type="protein sequence ID" value="MBM6662877.1"/>
    <property type="molecule type" value="Genomic_DNA"/>
</dbReference>
<accession>A0A939B676</accession>
<dbReference type="AlphaFoldDB" id="A0A939B676"/>
<gene>
    <name evidence="1" type="ORF">H6B30_14190</name>
</gene>
<dbReference type="Proteomes" id="UP000764045">
    <property type="component" value="Unassembled WGS sequence"/>
</dbReference>
<dbReference type="RefSeq" id="WP_205102803.1">
    <property type="nucleotide sequence ID" value="NZ_JACJJG010000001.1"/>
</dbReference>
<proteinExistence type="predicted"/>
<reference evidence="1 2" key="1">
    <citation type="journal article" date="2021" name="Sci. Rep.">
        <title>The distribution of antibiotic resistance genes in chicken gut microbiota commensals.</title>
        <authorList>
            <person name="Juricova H."/>
            <person name="Matiasovicova J."/>
            <person name="Kubasova T."/>
            <person name="Cejkova D."/>
            <person name="Rychlik I."/>
        </authorList>
    </citation>
    <scope>NUCLEOTIDE SEQUENCE [LARGE SCALE GENOMIC DNA]</scope>
    <source>
        <strain evidence="1 2">An819</strain>
    </source>
</reference>
<comment type="caution">
    <text evidence="1">The sequence shown here is derived from an EMBL/GenBank/DDBJ whole genome shotgun (WGS) entry which is preliminary data.</text>
</comment>
<name>A0A939B676_9BACT</name>